<name>A0A5M3XTL7_9ACTN</name>
<accession>A0A5M3XTL7</accession>
<keyword evidence="3" id="KW-1185">Reference proteome</keyword>
<comment type="caution">
    <text evidence="2">The sequence shown here is derived from an EMBL/GenBank/DDBJ whole genome shotgun (WGS) entry which is preliminary data.</text>
</comment>
<dbReference type="RefSeq" id="WP_155348226.1">
    <property type="nucleotide sequence ID" value="NZ_BAAAHM010000020.1"/>
</dbReference>
<feature type="transmembrane region" description="Helical" evidence="1">
    <location>
        <begin position="35"/>
        <end position="61"/>
    </location>
</feature>
<gene>
    <name evidence="2" type="ORF">Aple_062280</name>
</gene>
<reference evidence="2 3" key="1">
    <citation type="submission" date="2019-10" db="EMBL/GenBank/DDBJ databases">
        <title>Whole genome shotgun sequence of Acrocarpospora pleiomorpha NBRC 16267.</title>
        <authorList>
            <person name="Ichikawa N."/>
            <person name="Kimura A."/>
            <person name="Kitahashi Y."/>
            <person name="Komaki H."/>
            <person name="Oguchi A."/>
        </authorList>
    </citation>
    <scope>NUCLEOTIDE SEQUENCE [LARGE SCALE GENOMIC DNA]</scope>
    <source>
        <strain evidence="2 3">NBRC 16267</strain>
    </source>
</reference>
<keyword evidence="1" id="KW-0812">Transmembrane</keyword>
<proteinExistence type="predicted"/>
<evidence type="ECO:0000256" key="1">
    <source>
        <dbReference type="SAM" id="Phobius"/>
    </source>
</evidence>
<dbReference type="OrthoDB" id="3543267at2"/>
<evidence type="ECO:0000313" key="3">
    <source>
        <dbReference type="Proteomes" id="UP000377595"/>
    </source>
</evidence>
<dbReference type="Proteomes" id="UP000377595">
    <property type="component" value="Unassembled WGS sequence"/>
</dbReference>
<dbReference type="AlphaFoldDB" id="A0A5M3XTL7"/>
<feature type="transmembrane region" description="Helical" evidence="1">
    <location>
        <begin position="176"/>
        <end position="198"/>
    </location>
</feature>
<protein>
    <submittedName>
        <fullName evidence="2">Uncharacterized protein</fullName>
    </submittedName>
</protein>
<organism evidence="2 3">
    <name type="scientific">Acrocarpospora pleiomorpha</name>
    <dbReference type="NCBI Taxonomy" id="90975"/>
    <lineage>
        <taxon>Bacteria</taxon>
        <taxon>Bacillati</taxon>
        <taxon>Actinomycetota</taxon>
        <taxon>Actinomycetes</taxon>
        <taxon>Streptosporangiales</taxon>
        <taxon>Streptosporangiaceae</taxon>
        <taxon>Acrocarpospora</taxon>
    </lineage>
</organism>
<keyword evidence="1" id="KW-0472">Membrane</keyword>
<evidence type="ECO:0000313" key="2">
    <source>
        <dbReference type="EMBL" id="GES23329.1"/>
    </source>
</evidence>
<sequence>MSSPYNQNYGQQNYGQYGAPPPPYAAPRPPIRPRVLWIVLSWVLFVVLLVVGVAGFAGSIFSTISEAAPTTTLSSGETVTVQLNPADKPAIWASANQATDVECQVQGADPSQKPTLTQPTISQNLTVNGDNWELLFQVGVPAAGQYQVNCVGEGVKFGVGKELAAGETAAAVGGGLAMLALPILGFLFAVVVTIVVLVKRSGARKRQLMY</sequence>
<keyword evidence="1" id="KW-1133">Transmembrane helix</keyword>
<dbReference type="EMBL" id="BLAF01000040">
    <property type="protein sequence ID" value="GES23329.1"/>
    <property type="molecule type" value="Genomic_DNA"/>
</dbReference>